<feature type="compositionally biased region" description="Acidic residues" evidence="1">
    <location>
        <begin position="147"/>
        <end position="156"/>
    </location>
</feature>
<dbReference type="PROSITE" id="PS51998">
    <property type="entry name" value="DEK_C"/>
    <property type="match status" value="1"/>
</dbReference>
<feature type="compositionally biased region" description="Acidic residues" evidence="1">
    <location>
        <begin position="128"/>
        <end position="139"/>
    </location>
</feature>
<evidence type="ECO:0000256" key="1">
    <source>
        <dbReference type="SAM" id="MobiDB-lite"/>
    </source>
</evidence>
<comment type="caution">
    <text evidence="3">The sequence shown here is derived from an EMBL/GenBank/DDBJ whole genome shotgun (WGS) entry which is preliminary data.</text>
</comment>
<feature type="compositionally biased region" description="Basic and acidic residues" evidence="1">
    <location>
        <begin position="115"/>
        <end position="127"/>
    </location>
</feature>
<proteinExistence type="predicted"/>
<dbReference type="Gene3D" id="1.10.10.60">
    <property type="entry name" value="Homeodomain-like"/>
    <property type="match status" value="1"/>
</dbReference>
<gene>
    <name evidence="3" type="ORF">HHK36_029169</name>
</gene>
<name>A0A835D126_TETSI</name>
<evidence type="ECO:0000259" key="2">
    <source>
        <dbReference type="PROSITE" id="PS51998"/>
    </source>
</evidence>
<keyword evidence="4" id="KW-1185">Reference proteome</keyword>
<feature type="region of interest" description="Disordered" evidence="1">
    <location>
        <begin position="68"/>
        <end position="156"/>
    </location>
</feature>
<dbReference type="AlphaFoldDB" id="A0A835D126"/>
<protein>
    <recommendedName>
        <fullName evidence="2">DEK-C domain-containing protein</fullName>
    </recommendedName>
</protein>
<dbReference type="EMBL" id="JABCRI010000022">
    <property type="protein sequence ID" value="KAF8379722.1"/>
    <property type="molecule type" value="Genomic_DNA"/>
</dbReference>
<reference evidence="3 4" key="1">
    <citation type="submission" date="2020-04" db="EMBL/GenBank/DDBJ databases">
        <title>Plant Genome Project.</title>
        <authorList>
            <person name="Zhang R.-G."/>
        </authorList>
    </citation>
    <scope>NUCLEOTIDE SEQUENCE [LARGE SCALE GENOMIC DNA]</scope>
    <source>
        <strain evidence="3">YNK0</strain>
        <tissue evidence="3">Leaf</tissue>
    </source>
</reference>
<evidence type="ECO:0000313" key="3">
    <source>
        <dbReference type="EMBL" id="KAF8379722.1"/>
    </source>
</evidence>
<dbReference type="Pfam" id="PF08766">
    <property type="entry name" value="DEK_C"/>
    <property type="match status" value="1"/>
</dbReference>
<dbReference type="SUPFAM" id="SSF109715">
    <property type="entry name" value="DEK C-terminal domain"/>
    <property type="match status" value="1"/>
</dbReference>
<evidence type="ECO:0000313" key="4">
    <source>
        <dbReference type="Proteomes" id="UP000655225"/>
    </source>
</evidence>
<sequence length="334" mass="37526">MEPETERKVKETVIEILKNADMDEMTESQVRNMAAEKLRIDLSGSDPKRFVRRVVESFLKEKEEVEVAAAEEEIKEEEEEEEETKSSISAKEFDGDGDLIICRSKVEEEDEEENEKSSKKENGKVASEEEDEDDVDDNEESLHDISESEGDNDFFDNEEFKIPEKSFVGHLPFVTPKTPVHVPLHSSSYGQGISSTPLPLPLSLIFDIPSQHLGDLSGIVGDFLPGFEADVPMLAEEFDVFRPMVSHRLSKRLKVLLPLAHSPTFISPTSLSAPSPWLPWHKTRSTVSVAVQAGSDLSSEAPPFEVKMRGYLINYELSPILQAAEEHFHEIQVS</sequence>
<accession>A0A835D126</accession>
<dbReference type="InterPro" id="IPR014876">
    <property type="entry name" value="DEK_C"/>
</dbReference>
<organism evidence="3 4">
    <name type="scientific">Tetracentron sinense</name>
    <name type="common">Spur-leaf</name>
    <dbReference type="NCBI Taxonomy" id="13715"/>
    <lineage>
        <taxon>Eukaryota</taxon>
        <taxon>Viridiplantae</taxon>
        <taxon>Streptophyta</taxon>
        <taxon>Embryophyta</taxon>
        <taxon>Tracheophyta</taxon>
        <taxon>Spermatophyta</taxon>
        <taxon>Magnoliopsida</taxon>
        <taxon>Trochodendrales</taxon>
        <taxon>Trochodendraceae</taxon>
        <taxon>Tetracentron</taxon>
    </lineage>
</organism>
<feature type="compositionally biased region" description="Acidic residues" evidence="1">
    <location>
        <begin position="68"/>
        <end position="83"/>
    </location>
</feature>
<dbReference type="Proteomes" id="UP000655225">
    <property type="component" value="Unassembled WGS sequence"/>
</dbReference>
<feature type="domain" description="DEK-C" evidence="2">
    <location>
        <begin position="3"/>
        <end position="60"/>
    </location>
</feature>